<dbReference type="InterPro" id="IPR036866">
    <property type="entry name" value="RibonucZ/Hydroxyglut_hydro"/>
</dbReference>
<name>A0ABQ1GCP4_9GAMM</name>
<proteinExistence type="predicted"/>
<dbReference type="PANTHER" id="PTHR30619:SF1">
    <property type="entry name" value="RECOMBINATION PROTEIN 2"/>
    <property type="match status" value="1"/>
</dbReference>
<dbReference type="EMBL" id="BMJA01000002">
    <property type="protein sequence ID" value="GGA41126.1"/>
    <property type="molecule type" value="Genomic_DNA"/>
</dbReference>
<dbReference type="InterPro" id="IPR052159">
    <property type="entry name" value="Competence_DNA_uptake"/>
</dbReference>
<gene>
    <name evidence="2" type="ORF">GCM10010981_32910</name>
</gene>
<evidence type="ECO:0008006" key="4">
    <source>
        <dbReference type="Google" id="ProtNLM"/>
    </source>
</evidence>
<protein>
    <recommendedName>
        <fullName evidence="4">Metallo-beta-lactamase domain-containing protein</fullName>
    </recommendedName>
</protein>
<comment type="caution">
    <text evidence="2">The sequence shown here is derived from an EMBL/GenBank/DDBJ whole genome shotgun (WGS) entry which is preliminary data.</text>
</comment>
<keyword evidence="3" id="KW-1185">Reference proteome</keyword>
<dbReference type="PANTHER" id="PTHR30619">
    <property type="entry name" value="DNA INTERNALIZATION/COMPETENCE PROTEIN COMEC/REC2"/>
    <property type="match status" value="1"/>
</dbReference>
<evidence type="ECO:0000313" key="2">
    <source>
        <dbReference type="EMBL" id="GGA41126.1"/>
    </source>
</evidence>
<dbReference type="Proteomes" id="UP000620046">
    <property type="component" value="Unassembled WGS sequence"/>
</dbReference>
<dbReference type="Gene3D" id="3.60.15.10">
    <property type="entry name" value="Ribonuclease Z/Hydroxyacylglutathione hydrolase-like"/>
    <property type="match status" value="2"/>
</dbReference>
<dbReference type="RefSeq" id="WP_188795558.1">
    <property type="nucleotide sequence ID" value="NZ_BMJA01000002.1"/>
</dbReference>
<accession>A0ABQ1GCP4</accession>
<evidence type="ECO:0000313" key="3">
    <source>
        <dbReference type="Proteomes" id="UP000620046"/>
    </source>
</evidence>
<organism evidence="2 3">
    <name type="scientific">Dyella nitratireducens</name>
    <dbReference type="NCBI Taxonomy" id="1849580"/>
    <lineage>
        <taxon>Bacteria</taxon>
        <taxon>Pseudomonadati</taxon>
        <taxon>Pseudomonadota</taxon>
        <taxon>Gammaproteobacteria</taxon>
        <taxon>Lysobacterales</taxon>
        <taxon>Rhodanobacteraceae</taxon>
        <taxon>Dyella</taxon>
    </lineage>
</organism>
<evidence type="ECO:0000256" key="1">
    <source>
        <dbReference type="SAM" id="MobiDB-lite"/>
    </source>
</evidence>
<sequence length="485" mass="54303">MDDVTISTNVHFCGVGQGLFVRGSTLIKLVRASAESQSEYTRTLLHWVYDCGSTDDKLVIDKVNSLAGADQRPQFSERAPDERPILDFVVISHFDCDHIRGLSSLLKAYKVKRIFLPYHDPLAILGEVFSSLDESARDVDPRDLIQAWTDPVAYIRRIQNGGTLGDSMVRADDDPTKIIYVPYSDDPAPERGNREPQYSDSPEPVMAIRRPQSEEVPSSQDADVSILTASSNVVWCGVWEFVPYVDPQARQALLSFKPAEKIKLDAQLEKIKTRSNDPKETEERLWEAILDLKLQFYKAVSRKKVRRGRSEKVSPREKNVISLMAYLGAVPSLPSGVWARIPDDKSAYPPQVMPNVPGWVRHHGDGALFTGDGFLRGSKDISKLVRFLGVSRIENTVLLQVPHHGSGQNGSKFTQDALNTPINVFCANPSESPYHPDTAVVDAFATWKDASTGYRQALRVLVNRLDFSVRLVTGARAYPGYYWWV</sequence>
<feature type="region of interest" description="Disordered" evidence="1">
    <location>
        <begin position="182"/>
        <end position="204"/>
    </location>
</feature>
<reference evidence="3" key="1">
    <citation type="journal article" date="2019" name="Int. J. Syst. Evol. Microbiol.">
        <title>The Global Catalogue of Microorganisms (GCM) 10K type strain sequencing project: providing services to taxonomists for standard genome sequencing and annotation.</title>
        <authorList>
            <consortium name="The Broad Institute Genomics Platform"/>
            <consortium name="The Broad Institute Genome Sequencing Center for Infectious Disease"/>
            <person name="Wu L."/>
            <person name="Ma J."/>
        </authorList>
    </citation>
    <scope>NUCLEOTIDE SEQUENCE [LARGE SCALE GENOMIC DNA]</scope>
    <source>
        <strain evidence="3">CGMCC 1.15439</strain>
    </source>
</reference>
<dbReference type="SUPFAM" id="SSF56281">
    <property type="entry name" value="Metallo-hydrolase/oxidoreductase"/>
    <property type="match status" value="1"/>
</dbReference>